<dbReference type="PROSITE" id="PS50138">
    <property type="entry name" value="BRCA2_REPEAT"/>
    <property type="match status" value="1"/>
</dbReference>
<gene>
    <name evidence="1" type="ORF">RDWZM_004359</name>
</gene>
<reference evidence="1" key="1">
    <citation type="submission" date="2022-12" db="EMBL/GenBank/DDBJ databases">
        <title>Genome assemblies of Blomia tropicalis.</title>
        <authorList>
            <person name="Cui Y."/>
        </authorList>
    </citation>
    <scope>NUCLEOTIDE SEQUENCE</scope>
    <source>
        <tissue evidence="1">Adult mites</tissue>
    </source>
</reference>
<sequence>MYRNKIRKTSKESCVTGCDGDNVPHTGFKSSKLSVPSASHILSSTLLTPNTTRTNNEISCNTSKRKSLFDDLDLSDIKLDQSYRSFIDASHIKELDLSKDESFKISNKDESLGMDDLSDIELDDGELSIIVKNEKNSPGNISNLSEEDKNGIITALKLNSTTLSPFQASSLTSTPVSARPSNFRTVSGTRIKIDRASLDNALKLFEPFERLLLMEIASYLWIENNPSKS</sequence>
<dbReference type="AlphaFoldDB" id="A0A9Q0MHV7"/>
<dbReference type="Proteomes" id="UP001142055">
    <property type="component" value="Chromosome 1"/>
</dbReference>
<dbReference type="EMBL" id="JAPWDV010000001">
    <property type="protein sequence ID" value="KAJ6225814.1"/>
    <property type="molecule type" value="Genomic_DNA"/>
</dbReference>
<name>A0A9Q0MHV7_BLOTA</name>
<comment type="caution">
    <text evidence="1">The sequence shown here is derived from an EMBL/GenBank/DDBJ whole genome shotgun (WGS) entry which is preliminary data.</text>
</comment>
<dbReference type="OMA" id="IASYVWH"/>
<accession>A0A9Q0MHV7</accession>
<evidence type="ECO:0000313" key="1">
    <source>
        <dbReference type="EMBL" id="KAJ6225814.1"/>
    </source>
</evidence>
<evidence type="ECO:0000313" key="2">
    <source>
        <dbReference type="Proteomes" id="UP001142055"/>
    </source>
</evidence>
<protein>
    <submittedName>
        <fullName evidence="1">Uncharacterized protein</fullName>
    </submittedName>
</protein>
<organism evidence="1 2">
    <name type="scientific">Blomia tropicalis</name>
    <name type="common">Mite</name>
    <dbReference type="NCBI Taxonomy" id="40697"/>
    <lineage>
        <taxon>Eukaryota</taxon>
        <taxon>Metazoa</taxon>
        <taxon>Ecdysozoa</taxon>
        <taxon>Arthropoda</taxon>
        <taxon>Chelicerata</taxon>
        <taxon>Arachnida</taxon>
        <taxon>Acari</taxon>
        <taxon>Acariformes</taxon>
        <taxon>Sarcoptiformes</taxon>
        <taxon>Astigmata</taxon>
        <taxon>Glycyphagoidea</taxon>
        <taxon>Echimyopodidae</taxon>
        <taxon>Blomia</taxon>
    </lineage>
</organism>
<proteinExistence type="predicted"/>
<keyword evidence="2" id="KW-1185">Reference proteome</keyword>
<dbReference type="InterPro" id="IPR002093">
    <property type="entry name" value="BRCA2_repeat"/>
</dbReference>